<accession>A0A1Y6MDR9</accession>
<gene>
    <name evidence="2" type="ORF">PAND9192_01469</name>
</gene>
<sequence>MKYNQLFLMGLVLINCPLFASEIYKCSVDGKVTFQDFPCEEAYDYGMSEFATFDGWKYGMNILAFKKQAKERQLAVNVGSSFIYSQYNEKHINSNPDARTYSYRATVAGESANISLFFTRQSQALYQVNVTFFVSGLPLEEKKYFYTSLVNHLSSKYGQYIEAKDYPINVNPLSKVFLNNLVGTEKVWGSNSDSVISLTGNAPSIIAYKLDYKFIPLLNQSIKETTQTIMTHTDKNFSVGAAIL</sequence>
<dbReference type="AlphaFoldDB" id="A0A1Y6MDR9"/>
<evidence type="ECO:0000313" key="2">
    <source>
        <dbReference type="EMBL" id="SMY34723.1"/>
    </source>
</evidence>
<dbReference type="EMBL" id="FYAJ01000002">
    <property type="protein sequence ID" value="SMY34723.1"/>
    <property type="molecule type" value="Genomic_DNA"/>
</dbReference>
<keyword evidence="3" id="KW-1185">Reference proteome</keyword>
<proteinExistence type="predicted"/>
<reference evidence="3" key="1">
    <citation type="submission" date="2017-06" db="EMBL/GenBank/DDBJ databases">
        <authorList>
            <person name="Rodrigo-Torres L."/>
            <person name="Arahal R.D."/>
            <person name="Lucena T."/>
        </authorList>
    </citation>
    <scope>NUCLEOTIDE SEQUENCE [LARGE SCALE GENOMIC DNA]</scope>
    <source>
        <strain evidence="3">CECT 9192</strain>
    </source>
</reference>
<evidence type="ECO:0000313" key="3">
    <source>
        <dbReference type="Proteomes" id="UP000195719"/>
    </source>
</evidence>
<feature type="signal peptide" evidence="1">
    <location>
        <begin position="1"/>
        <end position="20"/>
    </location>
</feature>
<evidence type="ECO:0000256" key="1">
    <source>
        <dbReference type="SAM" id="SignalP"/>
    </source>
</evidence>
<name>A0A1Y6MDR9_9GAMM</name>
<protein>
    <recommendedName>
        <fullName evidence="4">DUF4124 domain-containing protein</fullName>
    </recommendedName>
</protein>
<dbReference type="Proteomes" id="UP000195719">
    <property type="component" value="Unassembled WGS sequence"/>
</dbReference>
<keyword evidence="1" id="KW-0732">Signal</keyword>
<evidence type="ECO:0008006" key="4">
    <source>
        <dbReference type="Google" id="ProtNLM"/>
    </source>
</evidence>
<organism evidence="2 3">
    <name type="scientific">Photobacterium andalusiense</name>
    <dbReference type="NCBI Taxonomy" id="2204296"/>
    <lineage>
        <taxon>Bacteria</taxon>
        <taxon>Pseudomonadati</taxon>
        <taxon>Pseudomonadota</taxon>
        <taxon>Gammaproteobacteria</taxon>
        <taxon>Vibrionales</taxon>
        <taxon>Vibrionaceae</taxon>
        <taxon>Photobacterium</taxon>
    </lineage>
</organism>
<dbReference type="RefSeq" id="WP_087853201.1">
    <property type="nucleotide sequence ID" value="NZ_FYAJ01000002.1"/>
</dbReference>
<feature type="chain" id="PRO_5013323321" description="DUF4124 domain-containing protein" evidence="1">
    <location>
        <begin position="21"/>
        <end position="244"/>
    </location>
</feature>